<gene>
    <name evidence="2" type="ORF">V5799_026451</name>
</gene>
<name>A0AAQ4DII8_AMBAM</name>
<feature type="region of interest" description="Disordered" evidence="1">
    <location>
        <begin position="1"/>
        <end position="41"/>
    </location>
</feature>
<evidence type="ECO:0000313" key="2">
    <source>
        <dbReference type="EMBL" id="KAK8762278.1"/>
    </source>
</evidence>
<sequence>MATRQRPPGTASHTRRRRRQQQAQRRRAQQMTPHIYDPEYDEQDFRAETRCSNDEAVLPWPAIVPPFYYWPQPPADFPEDVLPLGTYEHDEYFDPSCGLDPADSSDFDPQDELVLYDYDLDMLQRMEYARSLEPSDLPGLYADDQEEEDSGMGEPHADSDDEGSPPHVMSTVGCGDANTEWAPAEQDPRQSLLDDYYGPVLSSYSTVSVLMKHRVRVDISVDRAVRVVNFAMQCTAALGSSGERSCVCHPCGRVLQEPDDVHMATGIRLAKVSCRGVTFTALNHGLVYLVDASGTKSTTERFLNLGYDLPLSVLDIDQEPSSDSINECFGMVIQARHRTTRHGDEIWTVGGVRVKQTPWGDVQVACGSVRRVIWTSPTAGTMSVNTSLIKVAMSCDPSKFFFVRMGQKRICANEDGFVVRNGSQRAGFDCFGQLILP</sequence>
<feature type="compositionally biased region" description="Basic residues" evidence="1">
    <location>
        <begin position="13"/>
        <end position="28"/>
    </location>
</feature>
<dbReference type="AlphaFoldDB" id="A0AAQ4DII8"/>
<dbReference type="Proteomes" id="UP001321473">
    <property type="component" value="Unassembled WGS sequence"/>
</dbReference>
<reference evidence="2 3" key="1">
    <citation type="journal article" date="2023" name="Arcadia Sci">
        <title>De novo assembly of a long-read Amblyomma americanum tick genome.</title>
        <authorList>
            <person name="Chou S."/>
            <person name="Poskanzer K.E."/>
            <person name="Rollins M."/>
            <person name="Thuy-Boun P.S."/>
        </authorList>
    </citation>
    <scope>NUCLEOTIDE SEQUENCE [LARGE SCALE GENOMIC DNA]</scope>
    <source>
        <strain evidence="2">F_SG_1</strain>
        <tissue evidence="2">Salivary glands</tissue>
    </source>
</reference>
<feature type="region of interest" description="Disordered" evidence="1">
    <location>
        <begin position="134"/>
        <end position="187"/>
    </location>
</feature>
<keyword evidence="3" id="KW-1185">Reference proteome</keyword>
<dbReference type="PANTHER" id="PTHR39075:SF1">
    <property type="entry name" value="FI19908P1"/>
    <property type="match status" value="1"/>
</dbReference>
<dbReference type="PANTHER" id="PTHR39075">
    <property type="entry name" value="FI19908P1"/>
    <property type="match status" value="1"/>
</dbReference>
<proteinExistence type="predicted"/>
<evidence type="ECO:0000313" key="3">
    <source>
        <dbReference type="Proteomes" id="UP001321473"/>
    </source>
</evidence>
<protein>
    <submittedName>
        <fullName evidence="2">Uncharacterized protein</fullName>
    </submittedName>
</protein>
<dbReference type="GO" id="GO:0005615">
    <property type="term" value="C:extracellular space"/>
    <property type="evidence" value="ECO:0007669"/>
    <property type="project" value="TreeGrafter"/>
</dbReference>
<comment type="caution">
    <text evidence="2">The sequence shown here is derived from an EMBL/GenBank/DDBJ whole genome shotgun (WGS) entry which is preliminary data.</text>
</comment>
<accession>A0AAQ4DII8</accession>
<dbReference type="EMBL" id="JARKHS020030269">
    <property type="protein sequence ID" value="KAK8762278.1"/>
    <property type="molecule type" value="Genomic_DNA"/>
</dbReference>
<organism evidence="2 3">
    <name type="scientific">Amblyomma americanum</name>
    <name type="common">Lone star tick</name>
    <dbReference type="NCBI Taxonomy" id="6943"/>
    <lineage>
        <taxon>Eukaryota</taxon>
        <taxon>Metazoa</taxon>
        <taxon>Ecdysozoa</taxon>
        <taxon>Arthropoda</taxon>
        <taxon>Chelicerata</taxon>
        <taxon>Arachnida</taxon>
        <taxon>Acari</taxon>
        <taxon>Parasitiformes</taxon>
        <taxon>Ixodida</taxon>
        <taxon>Ixodoidea</taxon>
        <taxon>Ixodidae</taxon>
        <taxon>Amblyomminae</taxon>
        <taxon>Amblyomma</taxon>
    </lineage>
</organism>
<evidence type="ECO:0000256" key="1">
    <source>
        <dbReference type="SAM" id="MobiDB-lite"/>
    </source>
</evidence>